<protein>
    <submittedName>
        <fullName evidence="3">D-serine deaminase-like pyridoxal phosphate-dependent protein</fullName>
    </submittedName>
    <submittedName>
        <fullName evidence="2">Predicted amino acid aldolase or racemase</fullName>
    </submittedName>
</protein>
<organism evidence="2 4">
    <name type="scientific">Kurthia zopfii</name>
    <dbReference type="NCBI Taxonomy" id="1650"/>
    <lineage>
        <taxon>Bacteria</taxon>
        <taxon>Bacillati</taxon>
        <taxon>Bacillota</taxon>
        <taxon>Bacilli</taxon>
        <taxon>Bacillales</taxon>
        <taxon>Caryophanaceae</taxon>
        <taxon>Kurthia</taxon>
    </lineage>
</organism>
<evidence type="ECO:0000259" key="1">
    <source>
        <dbReference type="Pfam" id="PF01168"/>
    </source>
</evidence>
<dbReference type="InterPro" id="IPR029066">
    <property type="entry name" value="PLP-binding_barrel"/>
</dbReference>
<sequence length="391" mass="43822">MNQLNQAFKDLQHPFAWVDLGELDRNITTLSLQSKQKRVRIATKSIRSLEMLKYLSENVPCFTGWMTFTAEETVFLAENGLDHFLLGYPTLEEGAVRELCQHVKNGKDITFMVDHLEQAGWLNKIASSEEVHLKICVDLNLSLPTPFLYFGTRRSSIQTIEQFDLLIEQLTAMKNLKIAGLMGYEAQIAGVGNNPSSSFKGMIIRSLQKRSKNKIMRFRKQVAIHLKKSGLSVEFVNGGGTGSIEYTAQSDEVTEVTIGSGYFKPALFDYYRDSKLKPAAGFALRVTRKPMEDTIVCHGGGYLASGTADLDRLPVIVSPNLQFYSTEGAGEVQTPLKMTSSKSTYSIGDNIYFRHAKSGELCERFNEIHLVRLGKYKGSFKTYRGDGKCFL</sequence>
<comment type="caution">
    <text evidence="2">The sequence shown here is derived from an EMBL/GenBank/DDBJ whole genome shotgun (WGS) entry which is preliminary data.</text>
</comment>
<keyword evidence="5" id="KW-1185">Reference proteome</keyword>
<reference evidence="3 5" key="2">
    <citation type="submission" date="2019-03" db="EMBL/GenBank/DDBJ databases">
        <title>Genomic Encyclopedia of Type Strains, Phase IV (KMG-IV): sequencing the most valuable type-strain genomes for metagenomic binning, comparative biology and taxonomic classification.</title>
        <authorList>
            <person name="Goeker M."/>
        </authorList>
    </citation>
    <scope>NUCLEOTIDE SEQUENCE [LARGE SCALE GENOMIC DNA]</scope>
    <source>
        <strain evidence="3 5">DSM 20580</strain>
    </source>
</reference>
<accession>A0A8B4QAE6</accession>
<dbReference type="EMBL" id="SNZG01000028">
    <property type="protein sequence ID" value="TDR35799.1"/>
    <property type="molecule type" value="Genomic_DNA"/>
</dbReference>
<proteinExistence type="predicted"/>
<reference evidence="2 4" key="1">
    <citation type="submission" date="2018-06" db="EMBL/GenBank/DDBJ databases">
        <authorList>
            <consortium name="Pathogen Informatics"/>
            <person name="Doyle S."/>
        </authorList>
    </citation>
    <scope>NUCLEOTIDE SEQUENCE [LARGE SCALE GENOMIC DNA]</scope>
    <source>
        <strain evidence="2 4">NCTC10597</strain>
    </source>
</reference>
<dbReference type="PANTHER" id="PTHR28004">
    <property type="entry name" value="ZGC:162816-RELATED"/>
    <property type="match status" value="1"/>
</dbReference>
<evidence type="ECO:0000313" key="3">
    <source>
        <dbReference type="EMBL" id="TDR35799.1"/>
    </source>
</evidence>
<feature type="domain" description="Alanine racemase N-terminal" evidence="1">
    <location>
        <begin position="18"/>
        <end position="261"/>
    </location>
</feature>
<name>A0A8B4QAE6_9BACL</name>
<dbReference type="InterPro" id="IPR001608">
    <property type="entry name" value="Ala_racemase_N"/>
</dbReference>
<dbReference type="AlphaFoldDB" id="A0A8B4QAE6"/>
<evidence type="ECO:0000313" key="5">
    <source>
        <dbReference type="Proteomes" id="UP000294641"/>
    </source>
</evidence>
<dbReference type="SUPFAM" id="SSF51419">
    <property type="entry name" value="PLP-binding barrel"/>
    <property type="match status" value="1"/>
</dbReference>
<dbReference type="Pfam" id="PF01168">
    <property type="entry name" value="Ala_racemase_N"/>
    <property type="match status" value="1"/>
</dbReference>
<dbReference type="Gene3D" id="3.20.20.10">
    <property type="entry name" value="Alanine racemase"/>
    <property type="match status" value="1"/>
</dbReference>
<evidence type="ECO:0000313" key="2">
    <source>
        <dbReference type="EMBL" id="STX09703.1"/>
    </source>
</evidence>
<dbReference type="Proteomes" id="UP000254330">
    <property type="component" value="Unassembled WGS sequence"/>
</dbReference>
<dbReference type="Proteomes" id="UP000294641">
    <property type="component" value="Unassembled WGS sequence"/>
</dbReference>
<dbReference type="RefSeq" id="WP_240605546.1">
    <property type="nucleotide sequence ID" value="NZ_BJUE01000023.1"/>
</dbReference>
<dbReference type="GO" id="GO:0008721">
    <property type="term" value="F:D-serine ammonia-lyase activity"/>
    <property type="evidence" value="ECO:0007669"/>
    <property type="project" value="TreeGrafter"/>
</dbReference>
<dbReference type="PANTHER" id="PTHR28004:SF2">
    <property type="entry name" value="D-SERINE DEHYDRATASE"/>
    <property type="match status" value="1"/>
</dbReference>
<dbReference type="EMBL" id="UGNP01000001">
    <property type="protein sequence ID" value="STX09703.1"/>
    <property type="molecule type" value="Genomic_DNA"/>
</dbReference>
<dbReference type="InterPro" id="IPR051466">
    <property type="entry name" value="D-amino_acid_metab_enzyme"/>
</dbReference>
<gene>
    <name evidence="3" type="ORF">DFR61_12829</name>
    <name evidence="2" type="ORF">NCTC10597_01396</name>
</gene>
<evidence type="ECO:0000313" key="4">
    <source>
        <dbReference type="Proteomes" id="UP000254330"/>
    </source>
</evidence>
<dbReference type="GO" id="GO:0036088">
    <property type="term" value="P:D-serine catabolic process"/>
    <property type="evidence" value="ECO:0007669"/>
    <property type="project" value="TreeGrafter"/>
</dbReference>